<evidence type="ECO:0000256" key="6">
    <source>
        <dbReference type="ARBA" id="ARBA00023014"/>
    </source>
</evidence>
<dbReference type="OrthoDB" id="14703at2"/>
<sequence length="65" mass="7089">MRVRVDQQRCIGSGQCVLVEPGVFDQCEDEGYVLLLAERPDEVRRAAVRRAATGCPVGAISVLDD</sequence>
<dbReference type="InterPro" id="IPR051269">
    <property type="entry name" value="Fe-S_cluster_ET"/>
</dbReference>
<keyword evidence="4 8" id="KW-0249">Electron transport</keyword>
<gene>
    <name evidence="10" type="ORF">ETD85_10050</name>
</gene>
<keyword evidence="5 8" id="KW-0408">Iron</keyword>
<dbReference type="PRINTS" id="PR00352">
    <property type="entry name" value="3FE4SFRDOXIN"/>
</dbReference>
<evidence type="ECO:0000256" key="1">
    <source>
        <dbReference type="ARBA" id="ARBA00001927"/>
    </source>
</evidence>
<evidence type="ECO:0000313" key="10">
    <source>
        <dbReference type="EMBL" id="TMR36730.1"/>
    </source>
</evidence>
<feature type="domain" description="4Fe-4S ferredoxin-type" evidence="9">
    <location>
        <begin position="1"/>
        <end position="29"/>
    </location>
</feature>
<comment type="function">
    <text evidence="8">Ferredoxins are iron-sulfur proteins that transfer electrons in a wide variety of metabolic reactions.</text>
</comment>
<evidence type="ECO:0000256" key="2">
    <source>
        <dbReference type="ARBA" id="ARBA00022448"/>
    </source>
</evidence>
<proteinExistence type="predicted"/>
<dbReference type="AlphaFoldDB" id="A0A5S4HCX3"/>
<dbReference type="Gene3D" id="3.30.70.20">
    <property type="match status" value="1"/>
</dbReference>
<protein>
    <recommendedName>
        <fullName evidence="8">Ferredoxin</fullName>
    </recommendedName>
</protein>
<comment type="caution">
    <text evidence="10">The sequence shown here is derived from an EMBL/GenBank/DDBJ whole genome shotgun (WGS) entry which is preliminary data.</text>
</comment>
<evidence type="ECO:0000256" key="4">
    <source>
        <dbReference type="ARBA" id="ARBA00022982"/>
    </source>
</evidence>
<evidence type="ECO:0000313" key="11">
    <source>
        <dbReference type="Proteomes" id="UP000306628"/>
    </source>
</evidence>
<keyword evidence="11" id="KW-1185">Reference proteome</keyword>
<dbReference type="RefSeq" id="WP_138689359.1">
    <property type="nucleotide sequence ID" value="NZ_JBHSAZ010000107.1"/>
</dbReference>
<evidence type="ECO:0000256" key="3">
    <source>
        <dbReference type="ARBA" id="ARBA00022723"/>
    </source>
</evidence>
<evidence type="ECO:0000259" key="9">
    <source>
        <dbReference type="PROSITE" id="PS51379"/>
    </source>
</evidence>
<comment type="cofactor">
    <cofactor evidence="1">
        <name>[3Fe-4S] cluster</name>
        <dbReference type="ChEBI" id="CHEBI:21137"/>
    </cofactor>
</comment>
<dbReference type="GO" id="GO:0009055">
    <property type="term" value="F:electron transfer activity"/>
    <property type="evidence" value="ECO:0007669"/>
    <property type="project" value="UniProtKB-UniRule"/>
</dbReference>
<dbReference type="SUPFAM" id="SSF54862">
    <property type="entry name" value="4Fe-4S ferredoxins"/>
    <property type="match status" value="1"/>
</dbReference>
<keyword evidence="7" id="KW-0003">3Fe-4S</keyword>
<dbReference type="PANTHER" id="PTHR36923">
    <property type="entry name" value="FERREDOXIN"/>
    <property type="match status" value="1"/>
</dbReference>
<dbReference type="EMBL" id="VCKX01000022">
    <property type="protein sequence ID" value="TMR36730.1"/>
    <property type="molecule type" value="Genomic_DNA"/>
</dbReference>
<reference evidence="10 11" key="1">
    <citation type="submission" date="2019-05" db="EMBL/GenBank/DDBJ databases">
        <title>Draft genome sequence of Nonomuraea zeae DSM 100528.</title>
        <authorList>
            <person name="Saricaoglu S."/>
            <person name="Isik K."/>
        </authorList>
    </citation>
    <scope>NUCLEOTIDE SEQUENCE [LARGE SCALE GENOMIC DNA]</scope>
    <source>
        <strain evidence="10 11">DSM 100528</strain>
    </source>
</reference>
<dbReference type="InterPro" id="IPR017896">
    <property type="entry name" value="4Fe4S_Fe-S-bd"/>
</dbReference>
<accession>A0A5S4HCX3</accession>
<dbReference type="GO" id="GO:0051538">
    <property type="term" value="F:3 iron, 4 sulfur cluster binding"/>
    <property type="evidence" value="ECO:0007669"/>
    <property type="project" value="UniProtKB-KW"/>
</dbReference>
<evidence type="ECO:0000256" key="5">
    <source>
        <dbReference type="ARBA" id="ARBA00023004"/>
    </source>
</evidence>
<name>A0A5S4HCX3_9ACTN</name>
<dbReference type="PANTHER" id="PTHR36923:SF3">
    <property type="entry name" value="FERREDOXIN"/>
    <property type="match status" value="1"/>
</dbReference>
<keyword evidence="2 8" id="KW-0813">Transport</keyword>
<dbReference type="InterPro" id="IPR001080">
    <property type="entry name" value="3Fe4S_ferredoxin"/>
</dbReference>
<evidence type="ECO:0000256" key="8">
    <source>
        <dbReference type="RuleBase" id="RU368020"/>
    </source>
</evidence>
<evidence type="ECO:0000256" key="7">
    <source>
        <dbReference type="ARBA" id="ARBA00023291"/>
    </source>
</evidence>
<dbReference type="GO" id="GO:0005506">
    <property type="term" value="F:iron ion binding"/>
    <property type="evidence" value="ECO:0007669"/>
    <property type="project" value="UniProtKB-UniRule"/>
</dbReference>
<dbReference type="Pfam" id="PF13370">
    <property type="entry name" value="Fer4_13"/>
    <property type="match status" value="1"/>
</dbReference>
<keyword evidence="6 8" id="KW-0411">Iron-sulfur</keyword>
<dbReference type="Proteomes" id="UP000306628">
    <property type="component" value="Unassembled WGS sequence"/>
</dbReference>
<dbReference type="PROSITE" id="PS51379">
    <property type="entry name" value="4FE4S_FER_2"/>
    <property type="match status" value="1"/>
</dbReference>
<keyword evidence="3 8" id="KW-0479">Metal-binding</keyword>
<organism evidence="10 11">
    <name type="scientific">Nonomuraea zeae</name>
    <dbReference type="NCBI Taxonomy" id="1642303"/>
    <lineage>
        <taxon>Bacteria</taxon>
        <taxon>Bacillati</taxon>
        <taxon>Actinomycetota</taxon>
        <taxon>Actinomycetes</taxon>
        <taxon>Streptosporangiales</taxon>
        <taxon>Streptosporangiaceae</taxon>
        <taxon>Nonomuraea</taxon>
    </lineage>
</organism>